<evidence type="ECO:0000313" key="2">
    <source>
        <dbReference type="Proteomes" id="UP000799755"/>
    </source>
</evidence>
<proteinExistence type="predicted"/>
<sequence>MDPASAIIGLSASLTTLAGLVLESTKILYKAQGHFREAPRDISRLCWQLSEFEALVKEVQSQVDADCGARSSAIRTLMTTSAQNMLEDLQEFNIKVQQLGSILTGPATRRKRFGLRLRHVFTESKVAQYQQLISSYSGTLTLFLALSNKSFYRVKLEQLSKRNLTVSLNPNQKAPQRPRIAHKAPKYRGNSTGWKLQLPFGVTASSSTVFYNHEDRKPGLQASLNYRLTFIPPRWLSSLILQWEFRFNDEKSRFPALGVFLTPIRYNSDPRLIKAIKSCDAAQLRELFRSGIARADDYVLMRRRPVLLLEAMAPRSSSCDQERVLETYEYLLNAGYSTSGLTLAPSHTQILINLAKGSKKRLNSALNTFCSHDGSLFWSSHSEPLSERAGTEPASTILSLISRHGAGFGCLEEFIFRQSEPWMTEDLSIIDRWLIGILASVSNSFRNSLESYLQSYKCVFAAQRNNRFCLDAFDLATIVSEVAQAPNKARIELLKIIIKWGTKEMLHPFLSAGFVDLEESAANEMFPWLRLSYLSKAVKWNNKETFEYLLSLGACPIRGLAYMSRFPDSSPQETGNSQEQIRTMALKMVEYALSDDTNHLVNGEVGIDHDLLLALLLRTSNLRRYSQPVTGQLIQRLFNHNSDRIMDCSQSVQTIYILFALVLNLPSTVQHFLDQAATQKAKFCSTRDWTSTHNAFCPFDQVAPTFEGTSVALKCHPPLNTFTWVSLAVELGLPECLQVLLDSWTSSGPKSSTTETSYSNNLFNTERYSEFIYALNQSLLEIEGVQKHQNYPRTASRLYTWPCQIQQRQVEQREDEHIAKILKDTIQKLEKLLNVDSIASIGGSSDNEVSNGVKAARPSRTPKTPGSRRALGAGLIVSAASLLQLKVWEIVVLACFYMITLALFAVF</sequence>
<dbReference type="EMBL" id="MU003527">
    <property type="protein sequence ID" value="KAF2465913.1"/>
    <property type="molecule type" value="Genomic_DNA"/>
</dbReference>
<organism evidence="1 2">
    <name type="scientific">Lindgomyces ingoldianus</name>
    <dbReference type="NCBI Taxonomy" id="673940"/>
    <lineage>
        <taxon>Eukaryota</taxon>
        <taxon>Fungi</taxon>
        <taxon>Dikarya</taxon>
        <taxon>Ascomycota</taxon>
        <taxon>Pezizomycotina</taxon>
        <taxon>Dothideomycetes</taxon>
        <taxon>Pleosporomycetidae</taxon>
        <taxon>Pleosporales</taxon>
        <taxon>Lindgomycetaceae</taxon>
        <taxon>Lindgomyces</taxon>
    </lineage>
</organism>
<comment type="caution">
    <text evidence="1">The sequence shown here is derived from an EMBL/GenBank/DDBJ whole genome shotgun (WGS) entry which is preliminary data.</text>
</comment>
<accession>A0ACB6QG09</accession>
<keyword evidence="2" id="KW-1185">Reference proteome</keyword>
<reference evidence="1" key="1">
    <citation type="journal article" date="2020" name="Stud. Mycol.">
        <title>101 Dothideomycetes genomes: a test case for predicting lifestyles and emergence of pathogens.</title>
        <authorList>
            <person name="Haridas S."/>
            <person name="Albert R."/>
            <person name="Binder M."/>
            <person name="Bloem J."/>
            <person name="Labutti K."/>
            <person name="Salamov A."/>
            <person name="Andreopoulos B."/>
            <person name="Baker S."/>
            <person name="Barry K."/>
            <person name="Bills G."/>
            <person name="Bluhm B."/>
            <person name="Cannon C."/>
            <person name="Castanera R."/>
            <person name="Culley D."/>
            <person name="Daum C."/>
            <person name="Ezra D."/>
            <person name="Gonzalez J."/>
            <person name="Henrissat B."/>
            <person name="Kuo A."/>
            <person name="Liang C."/>
            <person name="Lipzen A."/>
            <person name="Lutzoni F."/>
            <person name="Magnuson J."/>
            <person name="Mondo S."/>
            <person name="Nolan M."/>
            <person name="Ohm R."/>
            <person name="Pangilinan J."/>
            <person name="Park H.-J."/>
            <person name="Ramirez L."/>
            <person name="Alfaro M."/>
            <person name="Sun H."/>
            <person name="Tritt A."/>
            <person name="Yoshinaga Y."/>
            <person name="Zwiers L.-H."/>
            <person name="Turgeon B."/>
            <person name="Goodwin S."/>
            <person name="Spatafora J."/>
            <person name="Crous P."/>
            <person name="Grigoriev I."/>
        </authorList>
    </citation>
    <scope>NUCLEOTIDE SEQUENCE</scope>
    <source>
        <strain evidence="1">ATCC 200398</strain>
    </source>
</reference>
<dbReference type="Proteomes" id="UP000799755">
    <property type="component" value="Unassembled WGS sequence"/>
</dbReference>
<gene>
    <name evidence="1" type="ORF">BDR25DRAFT_396019</name>
</gene>
<name>A0ACB6QG09_9PLEO</name>
<protein>
    <submittedName>
        <fullName evidence="1">Uncharacterized protein</fullName>
    </submittedName>
</protein>
<evidence type="ECO:0000313" key="1">
    <source>
        <dbReference type="EMBL" id="KAF2465913.1"/>
    </source>
</evidence>